<comment type="caution">
    <text evidence="1">The sequence shown here is derived from an EMBL/GenBank/DDBJ whole genome shotgun (WGS) entry which is preliminary data.</text>
</comment>
<proteinExistence type="predicted"/>
<evidence type="ECO:0000313" key="2">
    <source>
        <dbReference type="Proteomes" id="UP001054945"/>
    </source>
</evidence>
<evidence type="ECO:0000313" key="1">
    <source>
        <dbReference type="EMBL" id="GIY44474.1"/>
    </source>
</evidence>
<dbReference type="EMBL" id="BPLR01011148">
    <property type="protein sequence ID" value="GIY44474.1"/>
    <property type="molecule type" value="Genomic_DNA"/>
</dbReference>
<gene>
    <name evidence="1" type="ORF">CEXT_68901</name>
</gene>
<sequence length="152" mass="17568">MEAKVFGIRVRGCEIREFEECRFSKRAGLGLKSSVTDEGRFYEVEHMYLVAYPTMIANSLVRILMLVFCKWKKLLRNTHDIKDNEISQYMLPSPPSQQSNRYHAECHRIRAHRKSQSDKCDSSIRDFLEVPTGSYPSSDSYPSSFCSSNSLL</sequence>
<dbReference type="Proteomes" id="UP001054945">
    <property type="component" value="Unassembled WGS sequence"/>
</dbReference>
<reference evidence="1 2" key="1">
    <citation type="submission" date="2021-06" db="EMBL/GenBank/DDBJ databases">
        <title>Caerostris extrusa draft genome.</title>
        <authorList>
            <person name="Kono N."/>
            <person name="Arakawa K."/>
        </authorList>
    </citation>
    <scope>NUCLEOTIDE SEQUENCE [LARGE SCALE GENOMIC DNA]</scope>
</reference>
<keyword evidence="2" id="KW-1185">Reference proteome</keyword>
<name>A0AAV4TFJ8_CAEEX</name>
<protein>
    <submittedName>
        <fullName evidence="1">Uncharacterized protein</fullName>
    </submittedName>
</protein>
<accession>A0AAV4TFJ8</accession>
<organism evidence="1 2">
    <name type="scientific">Caerostris extrusa</name>
    <name type="common">Bark spider</name>
    <name type="synonym">Caerostris bankana</name>
    <dbReference type="NCBI Taxonomy" id="172846"/>
    <lineage>
        <taxon>Eukaryota</taxon>
        <taxon>Metazoa</taxon>
        <taxon>Ecdysozoa</taxon>
        <taxon>Arthropoda</taxon>
        <taxon>Chelicerata</taxon>
        <taxon>Arachnida</taxon>
        <taxon>Araneae</taxon>
        <taxon>Araneomorphae</taxon>
        <taxon>Entelegynae</taxon>
        <taxon>Araneoidea</taxon>
        <taxon>Araneidae</taxon>
        <taxon>Caerostris</taxon>
    </lineage>
</organism>
<dbReference type="AlphaFoldDB" id="A0AAV4TFJ8"/>